<feature type="domain" description="ABC transporter" evidence="1">
    <location>
        <begin position="21"/>
        <end position="154"/>
    </location>
</feature>
<dbReference type="InterPro" id="IPR027417">
    <property type="entry name" value="P-loop_NTPase"/>
</dbReference>
<reference evidence="2" key="1">
    <citation type="submission" date="2018-05" db="EMBL/GenBank/DDBJ databases">
        <authorList>
            <person name="Lanie J.A."/>
            <person name="Ng W.-L."/>
            <person name="Kazmierczak K.M."/>
            <person name="Andrzejewski T.M."/>
            <person name="Davidsen T.M."/>
            <person name="Wayne K.J."/>
            <person name="Tettelin H."/>
            <person name="Glass J.I."/>
            <person name="Rusch D."/>
            <person name="Podicherti R."/>
            <person name="Tsui H.-C.T."/>
            <person name="Winkler M.E."/>
        </authorList>
    </citation>
    <scope>NUCLEOTIDE SEQUENCE</scope>
</reference>
<evidence type="ECO:0000313" key="2">
    <source>
        <dbReference type="EMBL" id="SVB79488.1"/>
    </source>
</evidence>
<protein>
    <recommendedName>
        <fullName evidence="1">ABC transporter domain-containing protein</fullName>
    </recommendedName>
</protein>
<dbReference type="PANTHER" id="PTHR24220">
    <property type="entry name" value="IMPORT ATP-BINDING PROTEIN"/>
    <property type="match status" value="1"/>
</dbReference>
<name>A0A382GWN5_9ZZZZ</name>
<proteinExistence type="predicted"/>
<dbReference type="EMBL" id="UINC01057862">
    <property type="protein sequence ID" value="SVB79488.1"/>
    <property type="molecule type" value="Genomic_DNA"/>
</dbReference>
<organism evidence="2">
    <name type="scientific">marine metagenome</name>
    <dbReference type="NCBI Taxonomy" id="408172"/>
    <lineage>
        <taxon>unclassified sequences</taxon>
        <taxon>metagenomes</taxon>
        <taxon>ecological metagenomes</taxon>
    </lineage>
</organism>
<feature type="non-terminal residue" evidence="2">
    <location>
        <position position="155"/>
    </location>
</feature>
<evidence type="ECO:0000259" key="1">
    <source>
        <dbReference type="Pfam" id="PF00005"/>
    </source>
</evidence>
<dbReference type="InterPro" id="IPR015854">
    <property type="entry name" value="ABC_transpr_LolD-like"/>
</dbReference>
<dbReference type="GO" id="GO:0022857">
    <property type="term" value="F:transmembrane transporter activity"/>
    <property type="evidence" value="ECO:0007669"/>
    <property type="project" value="TreeGrafter"/>
</dbReference>
<dbReference type="SUPFAM" id="SSF52540">
    <property type="entry name" value="P-loop containing nucleoside triphosphate hydrolases"/>
    <property type="match status" value="1"/>
</dbReference>
<dbReference type="PANTHER" id="PTHR24220:SF659">
    <property type="entry name" value="TRANSPORTER, PUTATIVE-RELATED"/>
    <property type="match status" value="1"/>
</dbReference>
<dbReference type="GO" id="GO:0005886">
    <property type="term" value="C:plasma membrane"/>
    <property type="evidence" value="ECO:0007669"/>
    <property type="project" value="TreeGrafter"/>
</dbReference>
<accession>A0A382GWN5</accession>
<dbReference type="AlphaFoldDB" id="A0A382GWN5"/>
<dbReference type="Gene3D" id="3.40.50.300">
    <property type="entry name" value="P-loop containing nucleotide triphosphate hydrolases"/>
    <property type="match status" value="1"/>
</dbReference>
<sequence>MLELNRVKKTYTNKNQQIFALRQVTLQVDKGSFVAICGPSGCGKSTLLFAAGGLLKPDSGIVKIEETNLYMISADQRAQYRAIKIGFVFQQFHLVPYLNVLDNILAASLALEGINQQMKVNPRNRALELIEHFGLIDRLLHVPSKLSTGERQRTA</sequence>
<dbReference type="Pfam" id="PF00005">
    <property type="entry name" value="ABC_tran"/>
    <property type="match status" value="1"/>
</dbReference>
<dbReference type="GO" id="GO:0005524">
    <property type="term" value="F:ATP binding"/>
    <property type="evidence" value="ECO:0007669"/>
    <property type="project" value="InterPro"/>
</dbReference>
<dbReference type="GO" id="GO:0016887">
    <property type="term" value="F:ATP hydrolysis activity"/>
    <property type="evidence" value="ECO:0007669"/>
    <property type="project" value="InterPro"/>
</dbReference>
<gene>
    <name evidence="2" type="ORF">METZ01_LOCUS232342</name>
</gene>
<dbReference type="InterPro" id="IPR003439">
    <property type="entry name" value="ABC_transporter-like_ATP-bd"/>
</dbReference>